<organism evidence="17 18">
    <name type="scientific">Cimex lectularius</name>
    <name type="common">Bed bug</name>
    <name type="synonym">Acanthia lectularia</name>
    <dbReference type="NCBI Taxonomy" id="79782"/>
    <lineage>
        <taxon>Eukaryota</taxon>
        <taxon>Metazoa</taxon>
        <taxon>Ecdysozoa</taxon>
        <taxon>Arthropoda</taxon>
        <taxon>Hexapoda</taxon>
        <taxon>Insecta</taxon>
        <taxon>Pterygota</taxon>
        <taxon>Neoptera</taxon>
        <taxon>Paraneoptera</taxon>
        <taxon>Hemiptera</taxon>
        <taxon>Heteroptera</taxon>
        <taxon>Panheteroptera</taxon>
        <taxon>Cimicomorpha</taxon>
        <taxon>Cimicidae</taxon>
        <taxon>Cimex</taxon>
    </lineage>
</organism>
<keyword evidence="9 13" id="KW-0521">NADP</keyword>
<evidence type="ECO:0000259" key="15">
    <source>
        <dbReference type="Pfam" id="PF03807"/>
    </source>
</evidence>
<dbReference type="OrthoDB" id="10263291at2759"/>
<comment type="subcellular location">
    <subcellularLocation>
        <location evidence="1">Cytoplasm</location>
    </subcellularLocation>
</comment>
<evidence type="ECO:0000256" key="5">
    <source>
        <dbReference type="ARBA" id="ARBA00021413"/>
    </source>
</evidence>
<dbReference type="Gene3D" id="1.10.3730.10">
    <property type="entry name" value="ProC C-terminal domain-like"/>
    <property type="match status" value="1"/>
</dbReference>
<evidence type="ECO:0000256" key="9">
    <source>
        <dbReference type="ARBA" id="ARBA00022857"/>
    </source>
</evidence>
<dbReference type="PANTHER" id="PTHR11645:SF62">
    <property type="entry name" value="PYRROLINE-5-CARBOXYLATE REDUCTASE"/>
    <property type="match status" value="1"/>
</dbReference>
<evidence type="ECO:0000256" key="12">
    <source>
        <dbReference type="ARBA" id="ARBA00052690"/>
    </source>
</evidence>
<keyword evidence="6" id="KW-0963">Cytoplasm</keyword>
<dbReference type="SUPFAM" id="SSF51735">
    <property type="entry name" value="NAD(P)-binding Rossmann-fold domains"/>
    <property type="match status" value="1"/>
</dbReference>
<evidence type="ECO:0000259" key="16">
    <source>
        <dbReference type="Pfam" id="PF14748"/>
    </source>
</evidence>
<dbReference type="KEGG" id="clec:106674340"/>
<accession>A0A8I6SDL2</accession>
<dbReference type="AlphaFoldDB" id="A0A8I6SDL2"/>
<dbReference type="Proteomes" id="UP000494040">
    <property type="component" value="Unassembled WGS sequence"/>
</dbReference>
<proteinExistence type="inferred from homology"/>
<dbReference type="PANTHER" id="PTHR11645">
    <property type="entry name" value="PYRROLINE-5-CARBOXYLATE REDUCTASE"/>
    <property type="match status" value="1"/>
</dbReference>
<dbReference type="FunFam" id="3.40.50.720:FF:000190">
    <property type="entry name" value="Pyrroline-5-carboxylate reductase"/>
    <property type="match status" value="1"/>
</dbReference>
<evidence type="ECO:0000313" key="17">
    <source>
        <dbReference type="EnsemblMetazoa" id="XP_014262469.1"/>
    </source>
</evidence>
<protein>
    <recommendedName>
        <fullName evidence="5 14">Pyrroline-5-carboxylate reductase</fullName>
        <ecNumber evidence="4 14">1.5.1.2</ecNumber>
    </recommendedName>
</protein>
<evidence type="ECO:0000256" key="1">
    <source>
        <dbReference type="ARBA" id="ARBA00004496"/>
    </source>
</evidence>
<comment type="catalytic activity">
    <reaction evidence="11">
        <text>L-proline + NAD(+) = (S)-1-pyrroline-5-carboxylate + NADH + 2 H(+)</text>
        <dbReference type="Rhea" id="RHEA:14105"/>
        <dbReference type="ChEBI" id="CHEBI:15378"/>
        <dbReference type="ChEBI" id="CHEBI:17388"/>
        <dbReference type="ChEBI" id="CHEBI:57540"/>
        <dbReference type="ChEBI" id="CHEBI:57945"/>
        <dbReference type="ChEBI" id="CHEBI:60039"/>
        <dbReference type="EC" id="1.5.1.2"/>
    </reaction>
</comment>
<feature type="domain" description="Pyrroline-5-carboxylate reductase dimerisation" evidence="16">
    <location>
        <begin position="178"/>
        <end position="281"/>
    </location>
</feature>
<evidence type="ECO:0000256" key="11">
    <source>
        <dbReference type="ARBA" id="ARBA00050547"/>
    </source>
</evidence>
<dbReference type="GO" id="GO:0055129">
    <property type="term" value="P:L-proline biosynthetic process"/>
    <property type="evidence" value="ECO:0007669"/>
    <property type="project" value="UniProtKB-UniPathway"/>
</dbReference>
<sequence length="285" mass="30211">MSKESSKRNSVVPPDDSVGFIGAGNMAQAIAFRMLDSGLVLPSNMIVSATSDRNLELWKQRAVSTTIDNSKVVKNATIVFIAVKPQYFKTAAHSISNISDAKVKCFVSVMAGKTLKNISATLGQNYKHAHIIRVMPNTPCMVGIGCSVMCSINSDSNYNKVVYSIMSSLGLCEQIDEVLFNSVSGLCGSGPAYMYMVMEALADGAVKKGVTRDMAMNMAAQVMKGAAEMVLSTKKHPGLLKDEVCSPGGTTICGVAELERGSVRSAFINAISAASDRADELTAGE</sequence>
<comment type="pathway">
    <text evidence="2 14">Amino-acid biosynthesis; L-proline biosynthesis; L-proline from L-glutamate 5-semialdehyde: step 1/1.</text>
</comment>
<keyword evidence="10 14" id="KW-0560">Oxidoreductase</keyword>
<name>A0A8I6SDL2_CIMLE</name>
<dbReference type="PROSITE" id="PS00521">
    <property type="entry name" value="P5CR"/>
    <property type="match status" value="1"/>
</dbReference>
<evidence type="ECO:0000256" key="10">
    <source>
        <dbReference type="ARBA" id="ARBA00023002"/>
    </source>
</evidence>
<evidence type="ECO:0000256" key="2">
    <source>
        <dbReference type="ARBA" id="ARBA00005205"/>
    </source>
</evidence>
<dbReference type="InterPro" id="IPR028939">
    <property type="entry name" value="P5C_Rdtase_cat_N"/>
</dbReference>
<dbReference type="NCBIfam" id="TIGR00112">
    <property type="entry name" value="proC"/>
    <property type="match status" value="1"/>
</dbReference>
<comment type="catalytic activity">
    <reaction evidence="12 14">
        <text>L-proline + NADP(+) = (S)-1-pyrroline-5-carboxylate + NADPH + 2 H(+)</text>
        <dbReference type="Rhea" id="RHEA:14109"/>
        <dbReference type="ChEBI" id="CHEBI:15378"/>
        <dbReference type="ChEBI" id="CHEBI:17388"/>
        <dbReference type="ChEBI" id="CHEBI:57783"/>
        <dbReference type="ChEBI" id="CHEBI:58349"/>
        <dbReference type="ChEBI" id="CHEBI:60039"/>
        <dbReference type="EC" id="1.5.1.2"/>
    </reaction>
</comment>
<evidence type="ECO:0000256" key="14">
    <source>
        <dbReference type="RuleBase" id="RU003903"/>
    </source>
</evidence>
<keyword evidence="7 14" id="KW-0028">Amino-acid biosynthesis</keyword>
<feature type="binding site" evidence="13">
    <location>
        <begin position="21"/>
        <end position="26"/>
    </location>
    <ligand>
        <name>NADP(+)</name>
        <dbReference type="ChEBI" id="CHEBI:58349"/>
    </ligand>
</feature>
<evidence type="ECO:0000256" key="7">
    <source>
        <dbReference type="ARBA" id="ARBA00022605"/>
    </source>
</evidence>
<dbReference type="InterPro" id="IPR036291">
    <property type="entry name" value="NAD(P)-bd_dom_sf"/>
</dbReference>
<dbReference type="EC" id="1.5.1.2" evidence="4 14"/>
<evidence type="ECO:0000256" key="6">
    <source>
        <dbReference type="ARBA" id="ARBA00022490"/>
    </source>
</evidence>
<dbReference type="Pfam" id="PF14748">
    <property type="entry name" value="P5CR_dimer"/>
    <property type="match status" value="1"/>
</dbReference>
<dbReference type="SUPFAM" id="SSF48179">
    <property type="entry name" value="6-phosphogluconate dehydrogenase C-terminal domain-like"/>
    <property type="match status" value="1"/>
</dbReference>
<evidence type="ECO:0000256" key="3">
    <source>
        <dbReference type="ARBA" id="ARBA00005525"/>
    </source>
</evidence>
<gene>
    <name evidence="17" type="primary">106674340</name>
</gene>
<dbReference type="EnsemblMetazoa" id="XM_014406983.2">
    <property type="protein sequence ID" value="XP_014262469.1"/>
    <property type="gene ID" value="LOC106674340"/>
</dbReference>
<dbReference type="FunFam" id="1.10.3730.10:FF:000001">
    <property type="entry name" value="Pyrroline-5-carboxylate reductase"/>
    <property type="match status" value="1"/>
</dbReference>
<dbReference type="GO" id="GO:0004735">
    <property type="term" value="F:pyrroline-5-carboxylate reductase activity"/>
    <property type="evidence" value="ECO:0007669"/>
    <property type="project" value="UniProtKB-EC"/>
</dbReference>
<evidence type="ECO:0000313" key="18">
    <source>
        <dbReference type="Proteomes" id="UP000494040"/>
    </source>
</evidence>
<feature type="binding site" evidence="13">
    <location>
        <position position="69"/>
    </location>
    <ligand>
        <name>NADPH</name>
        <dbReference type="ChEBI" id="CHEBI:57783"/>
    </ligand>
</feature>
<dbReference type="GO" id="GO:0005737">
    <property type="term" value="C:cytoplasm"/>
    <property type="evidence" value="ECO:0007669"/>
    <property type="project" value="UniProtKB-SubCell"/>
</dbReference>
<dbReference type="InterPro" id="IPR000304">
    <property type="entry name" value="Pyrroline-COOH_reductase"/>
</dbReference>
<evidence type="ECO:0000256" key="13">
    <source>
        <dbReference type="PIRSR" id="PIRSR000193-1"/>
    </source>
</evidence>
<feature type="binding site" evidence="13">
    <location>
        <begin position="82"/>
        <end position="85"/>
    </location>
    <ligand>
        <name>NADP(+)</name>
        <dbReference type="ChEBI" id="CHEBI:58349"/>
    </ligand>
</feature>
<reference evidence="17" key="1">
    <citation type="submission" date="2022-01" db="UniProtKB">
        <authorList>
            <consortium name="EnsemblMetazoa"/>
        </authorList>
    </citation>
    <scope>IDENTIFICATION</scope>
</reference>
<evidence type="ECO:0000256" key="4">
    <source>
        <dbReference type="ARBA" id="ARBA00012855"/>
    </source>
</evidence>
<feature type="domain" description="Pyrroline-5-carboxylate reductase catalytic N-terminal" evidence="15">
    <location>
        <begin position="18"/>
        <end position="112"/>
    </location>
</feature>
<keyword evidence="8 14" id="KW-0641">Proline biosynthesis</keyword>
<dbReference type="PIRSF" id="PIRSF000193">
    <property type="entry name" value="Pyrrol-5-carb_rd"/>
    <property type="match status" value="1"/>
</dbReference>
<dbReference type="UniPathway" id="UPA00098">
    <property type="reaction ID" value="UER00361"/>
</dbReference>
<keyword evidence="18" id="KW-1185">Reference proteome</keyword>
<dbReference type="Pfam" id="PF03807">
    <property type="entry name" value="F420_oxidored"/>
    <property type="match status" value="1"/>
</dbReference>
<dbReference type="Gene3D" id="3.40.50.720">
    <property type="entry name" value="NAD(P)-binding Rossmann-like Domain"/>
    <property type="match status" value="1"/>
</dbReference>
<dbReference type="InterPro" id="IPR008927">
    <property type="entry name" value="6-PGluconate_DH-like_C_sf"/>
</dbReference>
<dbReference type="InterPro" id="IPR053790">
    <property type="entry name" value="P5CR-like_CS"/>
</dbReference>
<evidence type="ECO:0000256" key="8">
    <source>
        <dbReference type="ARBA" id="ARBA00022650"/>
    </source>
</evidence>
<dbReference type="OMA" id="PHIENLQ"/>
<dbReference type="InterPro" id="IPR029036">
    <property type="entry name" value="P5CR_dimer"/>
</dbReference>
<comment type="similarity">
    <text evidence="3 14">Belongs to the pyrroline-5-carboxylate reductase family.</text>
</comment>
<dbReference type="HAMAP" id="MF_01925">
    <property type="entry name" value="P5C_reductase"/>
    <property type="match status" value="1"/>
</dbReference>